<evidence type="ECO:0000313" key="3">
    <source>
        <dbReference type="Proteomes" id="UP000655366"/>
    </source>
</evidence>
<dbReference type="Gene3D" id="3.90.1150.200">
    <property type="match status" value="1"/>
</dbReference>
<dbReference type="AlphaFoldDB" id="A0A931G2X9"/>
<dbReference type="Pfam" id="PF08818">
    <property type="entry name" value="DUF1801"/>
    <property type="match status" value="1"/>
</dbReference>
<keyword evidence="3" id="KW-1185">Reference proteome</keyword>
<organism evidence="2 3">
    <name type="scientific">Arthrobacter terrae</name>
    <dbReference type="NCBI Taxonomy" id="2935737"/>
    <lineage>
        <taxon>Bacteria</taxon>
        <taxon>Bacillati</taxon>
        <taxon>Actinomycetota</taxon>
        <taxon>Actinomycetes</taxon>
        <taxon>Micrococcales</taxon>
        <taxon>Micrococcaceae</taxon>
        <taxon>Arthrobacter</taxon>
    </lineage>
</organism>
<feature type="domain" description="YdhG-like" evidence="1">
    <location>
        <begin position="18"/>
        <end position="110"/>
    </location>
</feature>
<proteinExistence type="predicted"/>
<sequence length="122" mass="13652">MKSEVVVYLDNLPGPWPRETAEAVIVMIRGFGALDEFIKWGHPYFSLHGHAIVKIYAARDWINVFFYQGAELPDPAGLLGSEGRSSMRRLQIFREQAVPDGLRDLIRQAIILTESGGRLGPS</sequence>
<evidence type="ECO:0000259" key="1">
    <source>
        <dbReference type="Pfam" id="PF08818"/>
    </source>
</evidence>
<dbReference type="Proteomes" id="UP000655366">
    <property type="component" value="Unassembled WGS sequence"/>
</dbReference>
<reference evidence="2 3" key="1">
    <citation type="submission" date="2020-11" db="EMBL/GenBank/DDBJ databases">
        <title>Arthrobacter antarcticus sp. nov., isolated from Antarctic Soil.</title>
        <authorList>
            <person name="Li J."/>
        </authorList>
    </citation>
    <scope>NUCLEOTIDE SEQUENCE [LARGE SCALE GENOMIC DNA]</scope>
    <source>
        <strain evidence="2 3">Z1-20</strain>
    </source>
</reference>
<dbReference type="InterPro" id="IPR014922">
    <property type="entry name" value="YdhG-like"/>
</dbReference>
<protein>
    <submittedName>
        <fullName evidence="2">DUF1801 domain-containing protein</fullName>
    </submittedName>
</protein>
<gene>
    <name evidence="2" type="ORF">IV500_01055</name>
</gene>
<dbReference type="EMBL" id="JADNYM010000001">
    <property type="protein sequence ID" value="MBG0738026.1"/>
    <property type="molecule type" value="Genomic_DNA"/>
</dbReference>
<dbReference type="RefSeq" id="WP_196394961.1">
    <property type="nucleotide sequence ID" value="NZ_JADNYM010000001.1"/>
</dbReference>
<accession>A0A931G2X9</accession>
<evidence type="ECO:0000313" key="2">
    <source>
        <dbReference type="EMBL" id="MBG0738026.1"/>
    </source>
</evidence>
<comment type="caution">
    <text evidence="2">The sequence shown here is derived from an EMBL/GenBank/DDBJ whole genome shotgun (WGS) entry which is preliminary data.</text>
</comment>
<name>A0A931G2X9_9MICC</name>
<dbReference type="SUPFAM" id="SSF159888">
    <property type="entry name" value="YdhG-like"/>
    <property type="match status" value="1"/>
</dbReference>